<evidence type="ECO:0000313" key="1">
    <source>
        <dbReference type="EMBL" id="CAG7826406.1"/>
    </source>
</evidence>
<proteinExistence type="predicted"/>
<evidence type="ECO:0000313" key="2">
    <source>
        <dbReference type="Proteomes" id="UP000708208"/>
    </source>
</evidence>
<comment type="caution">
    <text evidence="1">The sequence shown here is derived from an EMBL/GenBank/DDBJ whole genome shotgun (WGS) entry which is preliminary data.</text>
</comment>
<gene>
    <name evidence="1" type="ORF">AFUS01_LOCUS36460</name>
</gene>
<reference evidence="1" key="1">
    <citation type="submission" date="2021-06" db="EMBL/GenBank/DDBJ databases">
        <authorList>
            <person name="Hodson N. C."/>
            <person name="Mongue J. A."/>
            <person name="Jaron S. K."/>
        </authorList>
    </citation>
    <scope>NUCLEOTIDE SEQUENCE</scope>
</reference>
<dbReference type="EMBL" id="CAJVCH010539642">
    <property type="protein sequence ID" value="CAG7826406.1"/>
    <property type="molecule type" value="Genomic_DNA"/>
</dbReference>
<accession>A0A8J2PST4</accession>
<keyword evidence="2" id="KW-1185">Reference proteome</keyword>
<dbReference type="Proteomes" id="UP000708208">
    <property type="component" value="Unassembled WGS sequence"/>
</dbReference>
<dbReference type="AlphaFoldDB" id="A0A8J2PST4"/>
<sequence>MAKFDCRIVAQRLQTIVEIYGSKETCPMYTFFRPYLSVLRENSTNLSCVITALESLNVLESEEGQRIQSQADTKTESDGFKQLYDIVFK</sequence>
<protein>
    <submittedName>
        <fullName evidence="1">Uncharacterized protein</fullName>
    </submittedName>
</protein>
<feature type="non-terminal residue" evidence="1">
    <location>
        <position position="1"/>
    </location>
</feature>
<organism evidence="1 2">
    <name type="scientific">Allacma fusca</name>
    <dbReference type="NCBI Taxonomy" id="39272"/>
    <lineage>
        <taxon>Eukaryota</taxon>
        <taxon>Metazoa</taxon>
        <taxon>Ecdysozoa</taxon>
        <taxon>Arthropoda</taxon>
        <taxon>Hexapoda</taxon>
        <taxon>Collembola</taxon>
        <taxon>Symphypleona</taxon>
        <taxon>Sminthuridae</taxon>
        <taxon>Allacma</taxon>
    </lineage>
</organism>
<name>A0A8J2PST4_9HEXA</name>